<evidence type="ECO:0000313" key="1">
    <source>
        <dbReference type="EMBL" id="PTU73857.1"/>
    </source>
</evidence>
<proteinExistence type="predicted"/>
<name>A0A2T5P826_9PSED</name>
<dbReference type="SUPFAM" id="SSF53850">
    <property type="entry name" value="Periplasmic binding protein-like II"/>
    <property type="match status" value="1"/>
</dbReference>
<evidence type="ECO:0000313" key="2">
    <source>
        <dbReference type="Proteomes" id="UP000244064"/>
    </source>
</evidence>
<dbReference type="Gene3D" id="3.40.190.10">
    <property type="entry name" value="Periplasmic binding protein-like II"/>
    <property type="match status" value="2"/>
</dbReference>
<protein>
    <submittedName>
        <fullName evidence="1">Amino acid ABC transporter substrate-binding protein</fullName>
    </submittedName>
</protein>
<comment type="caution">
    <text evidence="1">The sequence shown here is derived from an EMBL/GenBank/DDBJ whole genome shotgun (WGS) entry which is preliminary data.</text>
</comment>
<keyword evidence="2" id="KW-1185">Reference proteome</keyword>
<organism evidence="1 2">
    <name type="scientific">Pseudomonas mangrovi</name>
    <dbReference type="NCBI Taxonomy" id="2161748"/>
    <lineage>
        <taxon>Bacteria</taxon>
        <taxon>Pseudomonadati</taxon>
        <taxon>Pseudomonadota</taxon>
        <taxon>Gammaproteobacteria</taxon>
        <taxon>Pseudomonadales</taxon>
        <taxon>Pseudomonadaceae</taxon>
        <taxon>Pseudomonas</taxon>
    </lineage>
</organism>
<accession>A0A2T5P826</accession>
<reference evidence="1 2" key="1">
    <citation type="submission" date="2018-04" db="EMBL/GenBank/DDBJ databases">
        <title>Pseudomonas sp. nov., isolated from mangrove soil.</title>
        <authorList>
            <person name="Chen C."/>
        </authorList>
    </citation>
    <scope>NUCLEOTIDE SEQUENCE [LARGE SCALE GENOMIC DNA]</scope>
    <source>
        <strain evidence="1 2">TC-11</strain>
    </source>
</reference>
<dbReference type="EMBL" id="QASN01000020">
    <property type="protein sequence ID" value="PTU73857.1"/>
    <property type="molecule type" value="Genomic_DNA"/>
</dbReference>
<dbReference type="Proteomes" id="UP000244064">
    <property type="component" value="Unassembled WGS sequence"/>
</dbReference>
<dbReference type="AlphaFoldDB" id="A0A2T5P826"/>
<sequence length="264" mass="29626">MCCALLFCAAPSWLVAEPAQVRVGGYHFPPYVVRPEQGGDDGLVAPLLTALNRTQDAYFFTLVPTSATRRYRDFEQARFDVILFESPTWGWQEIAFEGVDMLLEDEELFVAARAPGRGQEYFEDLRGKRLALYQGYHYAFADFNSDQDYLASNYNALLTYSHDSNLQMITRDRADIALVTRSFLTGFSALNPQHAKQLLVSRRVDQIYRHHALVRPGATISAAQLHQLLQQLRASGELARIFEPYAVRLIPVSAGNSATADAAD</sequence>
<dbReference type="OrthoDB" id="8747607at2"/>
<gene>
    <name evidence="1" type="ORF">DBO85_13400</name>
</gene>